<evidence type="ECO:0000313" key="3">
    <source>
        <dbReference type="Proteomes" id="UP001589609"/>
    </source>
</evidence>
<feature type="transmembrane region" description="Helical" evidence="1">
    <location>
        <begin position="58"/>
        <end position="77"/>
    </location>
</feature>
<gene>
    <name evidence="2" type="ORF">ACFFMS_20645</name>
</gene>
<accession>A0ABV5WJC3</accession>
<sequence length="112" mass="12487">MQDKQKYCPLIGGNELFPTNQIYEAPPQVSERGVAESAPPVITFLFLMTFNQYGLETTLYLCAGLLFLGCIISLIMAPETKNMNLTKASYVKAPFFPLFGLFEEGGFLLHEP</sequence>
<dbReference type="RefSeq" id="WP_379950979.1">
    <property type="nucleotide sequence ID" value="NZ_JBHMAF010000166.1"/>
</dbReference>
<evidence type="ECO:0000256" key="1">
    <source>
        <dbReference type="SAM" id="Phobius"/>
    </source>
</evidence>
<reference evidence="2 3" key="1">
    <citation type="submission" date="2024-09" db="EMBL/GenBank/DDBJ databases">
        <authorList>
            <person name="Sun Q."/>
            <person name="Mori K."/>
        </authorList>
    </citation>
    <scope>NUCLEOTIDE SEQUENCE [LARGE SCALE GENOMIC DNA]</scope>
    <source>
        <strain evidence="2 3">JCM 11201</strain>
    </source>
</reference>
<name>A0ABV5WJC3_9BACI</name>
<proteinExistence type="predicted"/>
<dbReference type="Proteomes" id="UP001589609">
    <property type="component" value="Unassembled WGS sequence"/>
</dbReference>
<protein>
    <submittedName>
        <fullName evidence="2">Uncharacterized protein</fullName>
    </submittedName>
</protein>
<dbReference type="EMBL" id="JBHMAF010000166">
    <property type="protein sequence ID" value="MFB9760697.1"/>
    <property type="molecule type" value="Genomic_DNA"/>
</dbReference>
<comment type="caution">
    <text evidence="2">The sequence shown here is derived from an EMBL/GenBank/DDBJ whole genome shotgun (WGS) entry which is preliminary data.</text>
</comment>
<keyword evidence="1" id="KW-0472">Membrane</keyword>
<keyword evidence="1" id="KW-0812">Transmembrane</keyword>
<evidence type="ECO:0000313" key="2">
    <source>
        <dbReference type="EMBL" id="MFB9760697.1"/>
    </source>
</evidence>
<keyword evidence="3" id="KW-1185">Reference proteome</keyword>
<keyword evidence="1" id="KW-1133">Transmembrane helix</keyword>
<organism evidence="2 3">
    <name type="scientific">Ectobacillus funiculus</name>
    <dbReference type="NCBI Taxonomy" id="137993"/>
    <lineage>
        <taxon>Bacteria</taxon>
        <taxon>Bacillati</taxon>
        <taxon>Bacillota</taxon>
        <taxon>Bacilli</taxon>
        <taxon>Bacillales</taxon>
        <taxon>Bacillaceae</taxon>
        <taxon>Ectobacillus</taxon>
    </lineage>
</organism>